<accession>A0ABR1JKZ4</accession>
<protein>
    <submittedName>
        <fullName evidence="1">Uncharacterized protein</fullName>
    </submittedName>
</protein>
<keyword evidence="2" id="KW-1185">Reference proteome</keyword>
<dbReference type="EMBL" id="JBANRG010000011">
    <property type="protein sequence ID" value="KAK7462204.1"/>
    <property type="molecule type" value="Genomic_DNA"/>
</dbReference>
<reference evidence="1 2" key="1">
    <citation type="submission" date="2024-01" db="EMBL/GenBank/DDBJ databases">
        <title>A draft genome for the cacao thread blight pathogen Marasmiellus scandens.</title>
        <authorList>
            <person name="Baruah I.K."/>
            <person name="Leung J."/>
            <person name="Bukari Y."/>
            <person name="Amoako-Attah I."/>
            <person name="Meinhardt L.W."/>
            <person name="Bailey B.A."/>
            <person name="Cohen S.P."/>
        </authorList>
    </citation>
    <scope>NUCLEOTIDE SEQUENCE [LARGE SCALE GENOMIC DNA]</scope>
    <source>
        <strain evidence="1 2">GH-19</strain>
    </source>
</reference>
<name>A0ABR1JKZ4_9AGAR</name>
<organism evidence="1 2">
    <name type="scientific">Marasmiellus scandens</name>
    <dbReference type="NCBI Taxonomy" id="2682957"/>
    <lineage>
        <taxon>Eukaryota</taxon>
        <taxon>Fungi</taxon>
        <taxon>Dikarya</taxon>
        <taxon>Basidiomycota</taxon>
        <taxon>Agaricomycotina</taxon>
        <taxon>Agaricomycetes</taxon>
        <taxon>Agaricomycetidae</taxon>
        <taxon>Agaricales</taxon>
        <taxon>Marasmiineae</taxon>
        <taxon>Omphalotaceae</taxon>
        <taxon>Marasmiellus</taxon>
    </lineage>
</organism>
<comment type="caution">
    <text evidence="1">The sequence shown here is derived from an EMBL/GenBank/DDBJ whole genome shotgun (WGS) entry which is preliminary data.</text>
</comment>
<evidence type="ECO:0000313" key="1">
    <source>
        <dbReference type="EMBL" id="KAK7462204.1"/>
    </source>
</evidence>
<sequence>MHHANETSLQTTSHGVEASNRHCDVVKSSTYSQGRITIVTEDFTISNQQFLQVVETAAAVDRASLQIMSHGVKAVNRHCDVITSPTYSQASTPVHPTLTLEQKLGILSQRFNIPLRIISDAQYPLTEEQRKRNEGVTLLAGRQPIESLSWIVDMLGFAPTKNSFKQNIEKADLGNGHFLTAVELFKHLNWSQQTYSDIRRLNKWAGDYSRDYKLSIPFELLPPRLQALWASVTAVYGSGGTVPYSQLNYTFRQLREHQRDMEAFLIKVDQGAQS</sequence>
<evidence type="ECO:0000313" key="2">
    <source>
        <dbReference type="Proteomes" id="UP001498398"/>
    </source>
</evidence>
<gene>
    <name evidence="1" type="ORF">VKT23_007809</name>
</gene>
<proteinExistence type="predicted"/>
<dbReference type="Proteomes" id="UP001498398">
    <property type="component" value="Unassembled WGS sequence"/>
</dbReference>